<dbReference type="OrthoDB" id="1316813at2759"/>
<name>A0A9J5YN29_SOLCO</name>
<sequence>MEHEVHPVPLCIDTTAEIPLATVVPSKGRSHPRSLNKKSMSNPRSESCVLKDTSCNFPIRIPQTRQKRRQVEANLISALAATKRTRTSTRFSPSVPNLVISNDDLVISKLQCGNRIASKPSSSKPKISTKTKPKPSPKPASNFKSTKSSTSKYKKQQVASSVSSNSFSFDSDDEYLPQTTPSVTSSHLDRIIHFRKQNVLRGRVVTGFGGLAMVVQLTKLEVQGWSALFLQGDTEQKMAKKEVTEFYINGKSDGLSFTSTVRATPIHLVPVDGHYVKLEWPPLPTHTSALSISCKFFSKPNLTHHRGVDKNEMSMLHKLYFDVVHKIILPRKQRRTKANFLDLTLMELLDCAY</sequence>
<proteinExistence type="predicted"/>
<evidence type="ECO:0000313" key="3">
    <source>
        <dbReference type="Proteomes" id="UP000824120"/>
    </source>
</evidence>
<evidence type="ECO:0000313" key="2">
    <source>
        <dbReference type="EMBL" id="KAG5600532.1"/>
    </source>
</evidence>
<evidence type="ECO:0000256" key="1">
    <source>
        <dbReference type="SAM" id="MobiDB-lite"/>
    </source>
</evidence>
<dbReference type="Proteomes" id="UP000824120">
    <property type="component" value="Chromosome 6"/>
</dbReference>
<reference evidence="2 3" key="1">
    <citation type="submission" date="2020-09" db="EMBL/GenBank/DDBJ databases">
        <title>De no assembly of potato wild relative species, Solanum commersonii.</title>
        <authorList>
            <person name="Cho K."/>
        </authorList>
    </citation>
    <scope>NUCLEOTIDE SEQUENCE [LARGE SCALE GENOMIC DNA]</scope>
    <source>
        <strain evidence="2">LZ3.2</strain>
        <tissue evidence="2">Leaf</tissue>
    </source>
</reference>
<organism evidence="2 3">
    <name type="scientific">Solanum commersonii</name>
    <name type="common">Commerson's wild potato</name>
    <name type="synonym">Commerson's nightshade</name>
    <dbReference type="NCBI Taxonomy" id="4109"/>
    <lineage>
        <taxon>Eukaryota</taxon>
        <taxon>Viridiplantae</taxon>
        <taxon>Streptophyta</taxon>
        <taxon>Embryophyta</taxon>
        <taxon>Tracheophyta</taxon>
        <taxon>Spermatophyta</taxon>
        <taxon>Magnoliopsida</taxon>
        <taxon>eudicotyledons</taxon>
        <taxon>Gunneridae</taxon>
        <taxon>Pentapetalae</taxon>
        <taxon>asterids</taxon>
        <taxon>lamiids</taxon>
        <taxon>Solanales</taxon>
        <taxon>Solanaceae</taxon>
        <taxon>Solanoideae</taxon>
        <taxon>Solaneae</taxon>
        <taxon>Solanum</taxon>
    </lineage>
</organism>
<gene>
    <name evidence="2" type="ORF">H5410_031902</name>
</gene>
<keyword evidence="3" id="KW-1185">Reference proteome</keyword>
<feature type="region of interest" description="Disordered" evidence="1">
    <location>
        <begin position="25"/>
        <end position="47"/>
    </location>
</feature>
<dbReference type="EMBL" id="JACXVP010000006">
    <property type="protein sequence ID" value="KAG5600532.1"/>
    <property type="molecule type" value="Genomic_DNA"/>
</dbReference>
<feature type="compositionally biased region" description="Low complexity" evidence="1">
    <location>
        <begin position="116"/>
        <end position="126"/>
    </location>
</feature>
<protein>
    <submittedName>
        <fullName evidence="2">Uncharacterized protein</fullName>
    </submittedName>
</protein>
<feature type="compositionally biased region" description="Low complexity" evidence="1">
    <location>
        <begin position="139"/>
        <end position="151"/>
    </location>
</feature>
<feature type="region of interest" description="Disordered" evidence="1">
    <location>
        <begin position="116"/>
        <end position="157"/>
    </location>
</feature>
<accession>A0A9J5YN29</accession>
<dbReference type="AlphaFoldDB" id="A0A9J5YN29"/>
<comment type="caution">
    <text evidence="2">The sequence shown here is derived from an EMBL/GenBank/DDBJ whole genome shotgun (WGS) entry which is preliminary data.</text>
</comment>